<dbReference type="EMBL" id="CP001997">
    <property type="protein sequence ID" value="ADE56377.1"/>
    <property type="molecule type" value="Genomic_DNA"/>
</dbReference>
<dbReference type="eggNOG" id="COG2982">
    <property type="taxonomic scope" value="Bacteria"/>
</dbReference>
<dbReference type="InterPro" id="IPR052894">
    <property type="entry name" value="AsmA-related"/>
</dbReference>
<accession>D5ECU5</accession>
<protein>
    <submittedName>
        <fullName evidence="2">AsmA family protein</fullName>
    </submittedName>
</protein>
<dbReference type="Proteomes" id="UP000002366">
    <property type="component" value="Chromosome"/>
</dbReference>
<evidence type="ECO:0000313" key="3">
    <source>
        <dbReference type="Proteomes" id="UP000002366"/>
    </source>
</evidence>
<dbReference type="RefSeq" id="WP_013047643.1">
    <property type="nucleotide sequence ID" value="NC_014011.1"/>
</dbReference>
<dbReference type="AlphaFoldDB" id="D5ECU5"/>
<dbReference type="KEGG" id="aco:Amico_0231"/>
<organism evidence="2 3">
    <name type="scientific">Aminobacterium colombiense (strain DSM 12261 / ALA-1)</name>
    <dbReference type="NCBI Taxonomy" id="572547"/>
    <lineage>
        <taxon>Bacteria</taxon>
        <taxon>Thermotogati</taxon>
        <taxon>Synergistota</taxon>
        <taxon>Synergistia</taxon>
        <taxon>Synergistales</taxon>
        <taxon>Aminobacteriaceae</taxon>
        <taxon>Aminobacterium</taxon>
    </lineage>
</organism>
<dbReference type="PANTHER" id="PTHR30441">
    <property type="entry name" value="DUF748 DOMAIN-CONTAINING PROTEIN"/>
    <property type="match status" value="1"/>
</dbReference>
<reference evidence="2 3" key="1">
    <citation type="journal article" date="2010" name="Stand. Genomic Sci.">
        <title>Complete genome sequence of Aminobacterium colombiense type strain (ALA-1).</title>
        <authorList>
            <person name="Chertkov O."/>
            <person name="Sikorski J."/>
            <person name="Brambilla E."/>
            <person name="Lapidus A."/>
            <person name="Copeland A."/>
            <person name="Glavina Del Rio T."/>
            <person name="Nolan M."/>
            <person name="Lucas S."/>
            <person name="Tice H."/>
            <person name="Cheng J.F."/>
            <person name="Han C."/>
            <person name="Detter J.C."/>
            <person name="Bruce D."/>
            <person name="Tapia R."/>
            <person name="Goodwin L."/>
            <person name="Pitluck S."/>
            <person name="Liolios K."/>
            <person name="Ivanova N."/>
            <person name="Mavromatis K."/>
            <person name="Ovchinnikova G."/>
            <person name="Pati A."/>
            <person name="Chen A."/>
            <person name="Palaniappan K."/>
            <person name="Land M."/>
            <person name="Hauser L."/>
            <person name="Chang Y.J."/>
            <person name="Jeffries C.D."/>
            <person name="Spring S."/>
            <person name="Rohde M."/>
            <person name="Goker M."/>
            <person name="Bristow J."/>
            <person name="Eisen J.A."/>
            <person name="Markowitz V."/>
            <person name="Hugenholtz P."/>
            <person name="Kyrpides N.C."/>
            <person name="Klenk H.P."/>
        </authorList>
    </citation>
    <scope>NUCLEOTIDE SEQUENCE [LARGE SCALE GENOMIC DNA]</scope>
    <source>
        <strain evidence="3">DSM 12261 / ALA-1</strain>
    </source>
</reference>
<dbReference type="HOGENOM" id="CLU_279771_0_0_0"/>
<gene>
    <name evidence="2" type="ordered locus">Amico_0231</name>
</gene>
<feature type="region of interest" description="Disordered" evidence="1">
    <location>
        <begin position="1071"/>
        <end position="1110"/>
    </location>
</feature>
<dbReference type="GO" id="GO:0005886">
    <property type="term" value="C:plasma membrane"/>
    <property type="evidence" value="ECO:0007669"/>
    <property type="project" value="TreeGrafter"/>
</dbReference>
<evidence type="ECO:0000313" key="2">
    <source>
        <dbReference type="EMBL" id="ADE56377.1"/>
    </source>
</evidence>
<dbReference type="PANTHER" id="PTHR30441:SF4">
    <property type="entry name" value="PROTEIN ASMA"/>
    <property type="match status" value="1"/>
</dbReference>
<feature type="compositionally biased region" description="Basic and acidic residues" evidence="1">
    <location>
        <begin position="1097"/>
        <end position="1107"/>
    </location>
</feature>
<dbReference type="OrthoDB" id="286at2"/>
<dbReference type="GO" id="GO:0090313">
    <property type="term" value="P:regulation of protein targeting to membrane"/>
    <property type="evidence" value="ECO:0007669"/>
    <property type="project" value="TreeGrafter"/>
</dbReference>
<name>D5ECU5_AMICL</name>
<evidence type="ECO:0000256" key="1">
    <source>
        <dbReference type="SAM" id="MobiDB-lite"/>
    </source>
</evidence>
<sequence length="1124" mass="116483">MKRSRKMTLALFIAIGIVGLLLIIGSMNVGGDIVRREAAKAVAEVLGADLTIQGVTGNPIRGYRLSDISLKKKEDVLLSAGALGVKVNLMSVFSGNPRLSQVTIDGIEADGEKLAREIAALDLKGEGGEIPVEAVTIRNGKVRTPWGEASIAKTDLVLKADSVKADLDIAMNNVPIKGPINLRKGKDDLELKGLDLKVGDGRISAKGAILPSLSLKGEMEKLDVGQVVQFWPQLPVDGYKGLFSSTISIGGLWNDPVLEGRLSFSGTSLAGYPVQAIDSDWKYGAFRLSLENLKAKALALPLSGRAAFAFAPGKVPSMDILMEGKDASLEELKGTVPALASVKGRVDSFSVAVKGTLATLSGNIDLKADQVEAYGQQLKNTVAHVVFKGSGATIQGSSSLEGGSLALSGSVDQLQRAPRLNVLLKARSIDVGKIIASLPKPPKITPKGSVSADIGVKGSMADPRVDGTVWSDRMAYGEEALNDLNTAFVFHKDRVTLSSARGRWRNIPITGRGTIAGVSKAAPSLDLSFQAAGVNPENFESFFPDLKSYELRGSITAVAQVEGTTAAPEIKLSIQSPRLNFMEQGHVANLSLSTDLALKEGVPKEVNLALKAATAGFAGVGAENLTARIDATKDVVTLSQARASLGKGEIAGTGTVKLHPEASADLDLSFEMKEGDLAAIAKAGKLPYSLGGSLSGKVSVKGKSDNPSIAADFSSPKAVFSGFTFSNLSGALEGNMERMALKKFTASAGGGTITTSGSFNLKKEAPEAILSLTGKGLDVASLTAGLPEAAKFKPSGAFDVNFDGTIAGSASEGKGAVTASSLSIAGLKMTNISYPFTLQGMNLSIANAHASFYGGTVAGKGDMNLAKGAFSQNITVENVDIDPLLQDAAGGLEGHIVGKAKGNLSLTGTMTKGLAFSGKGELHVGEGAVTDFKAVKTAASLYGQSSIRFASVEAPFRLETKRVILENGKATAFPEDSLYKILKASGPIGFDTTLALQCQGNVNIQVLNALFGGVAGALGAGTATSLEDILKGALTGAKSGLEKADFRDVSFNLGGTIEKPSVSNVKIAPAPQAIQQTTPSGTAPTAVEEATAPPKEATGETQKKPENLLEGVIQEGLKNILKKE</sequence>
<dbReference type="STRING" id="572547.Amico_0231"/>
<keyword evidence="3" id="KW-1185">Reference proteome</keyword>
<feature type="compositionally biased region" description="Low complexity" evidence="1">
    <location>
        <begin position="1082"/>
        <end position="1096"/>
    </location>
</feature>
<proteinExistence type="predicted"/>